<feature type="compositionally biased region" description="Basic and acidic residues" evidence="1">
    <location>
        <begin position="33"/>
        <end position="45"/>
    </location>
</feature>
<gene>
    <name evidence="2" type="ORF">DPMN_143920</name>
</gene>
<reference evidence="2" key="2">
    <citation type="submission" date="2020-11" db="EMBL/GenBank/DDBJ databases">
        <authorList>
            <person name="McCartney M.A."/>
            <person name="Auch B."/>
            <person name="Kono T."/>
            <person name="Mallez S."/>
            <person name="Becker A."/>
            <person name="Gohl D.M."/>
            <person name="Silverstein K.A.T."/>
            <person name="Koren S."/>
            <person name="Bechman K.B."/>
            <person name="Herman A."/>
            <person name="Abrahante J.E."/>
            <person name="Garbe J."/>
        </authorList>
    </citation>
    <scope>NUCLEOTIDE SEQUENCE</scope>
    <source>
        <strain evidence="2">Duluth1</strain>
        <tissue evidence="2">Whole animal</tissue>
    </source>
</reference>
<dbReference type="Proteomes" id="UP000828390">
    <property type="component" value="Unassembled WGS sequence"/>
</dbReference>
<feature type="compositionally biased region" description="Polar residues" evidence="1">
    <location>
        <begin position="51"/>
        <end position="65"/>
    </location>
</feature>
<sequence>MKCTYCGTEGSQTLCLVCGEKTEPASRSNGNDTSERPPTDNRAVEQHGSPFANNPIQKYHNTVTRDGTLDDKIPHEQFKSHDPNNGDKDNSHSDDSEEYITCDSGDVSEGSFYEADEEVMQSKLIYSRQTLENDKHIVDEHTIDINNSRSTKLQQTKTIAIHSTNREIESQTGKYTPVPNIQVIKNSNTTHRTKETKNQTTVDTFQIEPIVPAVGITFGPVVTRSKTKISETLVVRFHVYVSIEMMSKPEDRFYIRFGYDKLGGWNSLKHEMKKVCHKKKYKGKCFEYEYSIPIQRMFLKNGIVYKYVVVNLNSKKEHWEKYRSRYNDNNRILRASGTLEISNGFWHQYDGIVLAESGLLQKALNFFVSDKKHLAVGYLNDLIPELFTRPMSEANRSSIKTDIEHCSMLFDGVLRVYVTDMGHWQSTDEFHREVTEPKLADVIDLMSRQSSNQRSEDRVLQALSAVVLCQCFKIVLKRESWEHLCECLLLSLDDSNQHVVEIDSIRAHFGEVNIQEALVYIVNCFIKYSKSAKPSWLLCMPLLHITSGICTPFSEPNWNIDIQSEKWWGTEHVQDVAYETRLRNFNHEDIIRKLKPLYKMDCYLSRSIARTINAQDHHVLISDLLSLESACAISLRQKQLPYKVSATKQIWMEEAYRNVNIRLQSKLDDRERTHIDNTSEQMTANSNTVCSMTKLEGEVNVTIQIAWLTSAALMPCTFKQGKRTAESYATVTSLKDSESTPVMPVVLRNWLPKVRNTSMQKSNIKTTKTYYKEYSGDNYFQCFGDDSYYNYSEDEYEEQDDEYTDSEDDCCFDIDDAYSNVRHSSKTKFANILDDDTYNEFANWHSNKRFYYERNDDFRDRHVDVHYNDRENGYSNKTRYGDYYNRIENYEAIDEDDYDYEDYDLDHMFVKYIADTTSEDSFKSWESYSDEDMFGEHEEQYYFVRDYSLDEEAYEKPFEEDSDW</sequence>
<keyword evidence="3" id="KW-1185">Reference proteome</keyword>
<protein>
    <submittedName>
        <fullName evidence="2">Uncharacterized protein</fullName>
    </submittedName>
</protein>
<accession>A0A9D4GHB1</accession>
<feature type="region of interest" description="Disordered" evidence="1">
    <location>
        <begin position="22"/>
        <end position="108"/>
    </location>
</feature>
<evidence type="ECO:0000313" key="3">
    <source>
        <dbReference type="Proteomes" id="UP000828390"/>
    </source>
</evidence>
<evidence type="ECO:0000256" key="1">
    <source>
        <dbReference type="SAM" id="MobiDB-lite"/>
    </source>
</evidence>
<evidence type="ECO:0000313" key="2">
    <source>
        <dbReference type="EMBL" id="KAH3815398.1"/>
    </source>
</evidence>
<dbReference type="AlphaFoldDB" id="A0A9D4GHB1"/>
<comment type="caution">
    <text evidence="2">The sequence shown here is derived from an EMBL/GenBank/DDBJ whole genome shotgun (WGS) entry which is preliminary data.</text>
</comment>
<proteinExistence type="predicted"/>
<reference evidence="2" key="1">
    <citation type="journal article" date="2019" name="bioRxiv">
        <title>The Genome of the Zebra Mussel, Dreissena polymorpha: A Resource for Invasive Species Research.</title>
        <authorList>
            <person name="McCartney M.A."/>
            <person name="Auch B."/>
            <person name="Kono T."/>
            <person name="Mallez S."/>
            <person name="Zhang Y."/>
            <person name="Obille A."/>
            <person name="Becker A."/>
            <person name="Abrahante J.E."/>
            <person name="Garbe J."/>
            <person name="Badalamenti J.P."/>
            <person name="Herman A."/>
            <person name="Mangelson H."/>
            <person name="Liachko I."/>
            <person name="Sullivan S."/>
            <person name="Sone E.D."/>
            <person name="Koren S."/>
            <person name="Silverstein K.A.T."/>
            <person name="Beckman K.B."/>
            <person name="Gohl D.M."/>
        </authorList>
    </citation>
    <scope>NUCLEOTIDE SEQUENCE</scope>
    <source>
        <strain evidence="2">Duluth1</strain>
        <tissue evidence="2">Whole animal</tissue>
    </source>
</reference>
<dbReference type="EMBL" id="JAIWYP010000006">
    <property type="protein sequence ID" value="KAH3815398.1"/>
    <property type="molecule type" value="Genomic_DNA"/>
</dbReference>
<feature type="compositionally biased region" description="Basic and acidic residues" evidence="1">
    <location>
        <begin position="67"/>
        <end position="94"/>
    </location>
</feature>
<organism evidence="2 3">
    <name type="scientific">Dreissena polymorpha</name>
    <name type="common">Zebra mussel</name>
    <name type="synonym">Mytilus polymorpha</name>
    <dbReference type="NCBI Taxonomy" id="45954"/>
    <lineage>
        <taxon>Eukaryota</taxon>
        <taxon>Metazoa</taxon>
        <taxon>Spiralia</taxon>
        <taxon>Lophotrochozoa</taxon>
        <taxon>Mollusca</taxon>
        <taxon>Bivalvia</taxon>
        <taxon>Autobranchia</taxon>
        <taxon>Heteroconchia</taxon>
        <taxon>Euheterodonta</taxon>
        <taxon>Imparidentia</taxon>
        <taxon>Neoheterodontei</taxon>
        <taxon>Myida</taxon>
        <taxon>Dreissenoidea</taxon>
        <taxon>Dreissenidae</taxon>
        <taxon>Dreissena</taxon>
    </lineage>
</organism>
<name>A0A9D4GHB1_DREPO</name>